<organism evidence="2">
    <name type="scientific">Iconisemion striatum</name>
    <dbReference type="NCBI Taxonomy" id="60296"/>
    <lineage>
        <taxon>Eukaryota</taxon>
        <taxon>Metazoa</taxon>
        <taxon>Chordata</taxon>
        <taxon>Craniata</taxon>
        <taxon>Vertebrata</taxon>
        <taxon>Euteleostomi</taxon>
        <taxon>Actinopterygii</taxon>
        <taxon>Neopterygii</taxon>
        <taxon>Teleostei</taxon>
        <taxon>Neoteleostei</taxon>
        <taxon>Acanthomorphata</taxon>
        <taxon>Ovalentaria</taxon>
        <taxon>Atherinomorphae</taxon>
        <taxon>Cyprinodontiformes</taxon>
        <taxon>Nothobranchiidae</taxon>
        <taxon>Iconisemion</taxon>
    </lineage>
</organism>
<proteinExistence type="predicted"/>
<reference evidence="2" key="2">
    <citation type="submission" date="2016-06" db="EMBL/GenBank/DDBJ databases">
        <title>The genome of a short-lived fish provides insights into sex chromosome evolution and the genetic control of aging.</title>
        <authorList>
            <person name="Reichwald K."/>
            <person name="Felder M."/>
            <person name="Petzold A."/>
            <person name="Koch P."/>
            <person name="Groth M."/>
            <person name="Platzer M."/>
        </authorList>
    </citation>
    <scope>NUCLEOTIDE SEQUENCE</scope>
    <source>
        <tissue evidence="2">Brain</tissue>
    </source>
</reference>
<accession>A0A1A7XQF0</accession>
<dbReference type="AlphaFoldDB" id="A0A1A7XQF0"/>
<protein>
    <submittedName>
        <fullName evidence="2">Sperm associated antigen 17</fullName>
    </submittedName>
</protein>
<evidence type="ECO:0000313" key="2">
    <source>
        <dbReference type="EMBL" id="SBP20332.1"/>
    </source>
</evidence>
<feature type="non-terminal residue" evidence="2">
    <location>
        <position position="1"/>
    </location>
</feature>
<gene>
    <name evidence="2" type="primary">SPAG17</name>
</gene>
<keyword evidence="1" id="KW-0812">Transmembrane</keyword>
<evidence type="ECO:0000256" key="1">
    <source>
        <dbReference type="SAM" id="Phobius"/>
    </source>
</evidence>
<dbReference type="EMBL" id="HADW01018932">
    <property type="protein sequence ID" value="SBP20332.1"/>
    <property type="molecule type" value="Transcribed_RNA"/>
</dbReference>
<reference evidence="2" key="1">
    <citation type="submission" date="2016-05" db="EMBL/GenBank/DDBJ databases">
        <authorList>
            <person name="Lavstsen T."/>
            <person name="Jespersen J.S."/>
        </authorList>
    </citation>
    <scope>NUCLEOTIDE SEQUENCE</scope>
    <source>
        <tissue evidence="2">Brain</tissue>
    </source>
</reference>
<keyword evidence="1" id="KW-0472">Membrane</keyword>
<keyword evidence="1" id="KW-1133">Transmembrane helix</keyword>
<name>A0A1A7XQF0_9TELE</name>
<sequence length="87" mass="9712">ALKVPGFSLNRLLLQQASESSTILGLWLQVCMLSYTFSCLPCMMFSWMLQNQIPTSTMISSSTLTQTVSTYLSSLSSFLRNCMTRNA</sequence>
<feature type="transmembrane region" description="Helical" evidence="1">
    <location>
        <begin position="26"/>
        <end position="49"/>
    </location>
</feature>